<keyword evidence="9" id="KW-1185">Reference proteome</keyword>
<dbReference type="InterPro" id="IPR007816">
    <property type="entry name" value="ResB-like_domain"/>
</dbReference>
<organism evidence="8 9">
    <name type="scientific">Roseateles asaccharophilus</name>
    <dbReference type="NCBI Taxonomy" id="582607"/>
    <lineage>
        <taxon>Bacteria</taxon>
        <taxon>Pseudomonadati</taxon>
        <taxon>Pseudomonadota</taxon>
        <taxon>Betaproteobacteria</taxon>
        <taxon>Burkholderiales</taxon>
        <taxon>Sphaerotilaceae</taxon>
        <taxon>Roseateles</taxon>
    </lineage>
</organism>
<dbReference type="GO" id="GO:0016020">
    <property type="term" value="C:membrane"/>
    <property type="evidence" value="ECO:0007669"/>
    <property type="project" value="UniProtKB-SubCell"/>
</dbReference>
<dbReference type="Pfam" id="PF05140">
    <property type="entry name" value="ResB"/>
    <property type="match status" value="1"/>
</dbReference>
<dbReference type="EMBL" id="SNXE01000003">
    <property type="protein sequence ID" value="TDP11475.1"/>
    <property type="molecule type" value="Genomic_DNA"/>
</dbReference>
<accession>A0A4R6N8A4</accession>
<dbReference type="OrthoDB" id="9770923at2"/>
<comment type="subcellular location">
    <subcellularLocation>
        <location evidence="1">Membrane</location>
        <topology evidence="1">Multi-pass membrane protein</topology>
    </subcellularLocation>
</comment>
<evidence type="ECO:0000256" key="3">
    <source>
        <dbReference type="ARBA" id="ARBA00022748"/>
    </source>
</evidence>
<keyword evidence="2 6" id="KW-0812">Transmembrane</keyword>
<sequence>MRFAIALLTVICIASVIGTVVKQREPLNNYVNQFGPFWAELYGKLDLYTVYSAWWFLLILGFLVLSTSLCIARNTPKILVDLKSYKEGIRESALQAFHHKAIGHLPQPAEQALSDVSALLEAEGWKARAQIRDKGTMVAARKGAANKIGYLAAHGAIVLICLGGLLDGDLFVRALMWAQGKSAYQGGGLVSEVKPEHRLAADNPSFRGNLMVPEGGRAATAILSMPDGVVLQELPFDVELKKFIVEYYATGMPKLFASEIEIRDHETGKTHAATVKVNEPAHHRGVAIYQSSFDDGGSQLRVRAVPLSGSAAPFEIEGVVGGATTLSNGDEKLNLEFSGLRVINVENMAAPTPSGTDVRKVDLVASVQAHLGSGAKPRGDKTLQNLGPSFSYKLRDAAGQAREFNNYMVPVELDGQRVFLAGVRDTPAEAFRYLRIPVDEQGGMDGWLQLRQGLADAGLRERAARRYAQLATPDDKPRMGPQLQATALRALTLFAAAEPSATGTSGPDGKPLGGLPALSQFIEREVPEAERSRVSEVLLRILNGSLFELYKLVRQQAGQAVPEAGSTTQGFMTQAVLSLSDSMFYPAPVLLQLSEFKQVQASVFQVARAPGQSLVYLGAVLLTIGVFAMLYIKERRLWIWLEPVHNGGTRVRMALSCTRASPDTDTEFENLSKALLKDARAS</sequence>
<dbReference type="AlphaFoldDB" id="A0A4R6N8A4"/>
<dbReference type="InterPro" id="IPR023494">
    <property type="entry name" value="Cyt_c_bgen_Ccs1/CcsB/ResB"/>
</dbReference>
<reference evidence="8 9" key="1">
    <citation type="submission" date="2019-03" db="EMBL/GenBank/DDBJ databases">
        <title>Genomic Encyclopedia of Type Strains, Phase IV (KMG-IV): sequencing the most valuable type-strain genomes for metagenomic binning, comparative biology and taxonomic classification.</title>
        <authorList>
            <person name="Goeker M."/>
        </authorList>
    </citation>
    <scope>NUCLEOTIDE SEQUENCE [LARGE SCALE GENOMIC DNA]</scope>
    <source>
        <strain evidence="8 9">DSM 25082</strain>
    </source>
</reference>
<keyword evidence="3" id="KW-0201">Cytochrome c-type biogenesis</keyword>
<dbReference type="Proteomes" id="UP000295357">
    <property type="component" value="Unassembled WGS sequence"/>
</dbReference>
<dbReference type="PANTHER" id="PTHR31566">
    <property type="entry name" value="CYTOCHROME C BIOGENESIS PROTEIN CCS1, CHLOROPLASTIC"/>
    <property type="match status" value="1"/>
</dbReference>
<feature type="transmembrane region" description="Helical" evidence="6">
    <location>
        <begin position="148"/>
        <end position="166"/>
    </location>
</feature>
<proteinExistence type="predicted"/>
<gene>
    <name evidence="8" type="ORF">DFR39_103406</name>
</gene>
<evidence type="ECO:0000256" key="4">
    <source>
        <dbReference type="ARBA" id="ARBA00022989"/>
    </source>
</evidence>
<keyword evidence="4 6" id="KW-1133">Transmembrane helix</keyword>
<evidence type="ECO:0000259" key="7">
    <source>
        <dbReference type="Pfam" id="PF05140"/>
    </source>
</evidence>
<feature type="domain" description="ResB-like" evidence="7">
    <location>
        <begin position="1"/>
        <end position="669"/>
    </location>
</feature>
<dbReference type="PANTHER" id="PTHR31566:SF0">
    <property type="entry name" value="CYTOCHROME C BIOGENESIS PROTEIN CCS1, CHLOROPLASTIC"/>
    <property type="match status" value="1"/>
</dbReference>
<evidence type="ECO:0000313" key="8">
    <source>
        <dbReference type="EMBL" id="TDP11475.1"/>
    </source>
</evidence>
<protein>
    <submittedName>
        <fullName evidence="8">Cytochrome c biogenesis protein</fullName>
    </submittedName>
</protein>
<feature type="transmembrane region" description="Helical" evidence="6">
    <location>
        <begin position="53"/>
        <end position="72"/>
    </location>
</feature>
<evidence type="ECO:0000256" key="5">
    <source>
        <dbReference type="ARBA" id="ARBA00023136"/>
    </source>
</evidence>
<evidence type="ECO:0000256" key="1">
    <source>
        <dbReference type="ARBA" id="ARBA00004141"/>
    </source>
</evidence>
<evidence type="ECO:0000256" key="6">
    <source>
        <dbReference type="SAM" id="Phobius"/>
    </source>
</evidence>
<keyword evidence="5 6" id="KW-0472">Membrane</keyword>
<evidence type="ECO:0000256" key="2">
    <source>
        <dbReference type="ARBA" id="ARBA00022692"/>
    </source>
</evidence>
<name>A0A4R6N8A4_9BURK</name>
<evidence type="ECO:0000313" key="9">
    <source>
        <dbReference type="Proteomes" id="UP000295357"/>
    </source>
</evidence>
<feature type="transmembrane region" description="Helical" evidence="6">
    <location>
        <begin position="614"/>
        <end position="632"/>
    </location>
</feature>
<dbReference type="GO" id="GO:0017004">
    <property type="term" value="P:cytochrome complex assembly"/>
    <property type="evidence" value="ECO:0007669"/>
    <property type="project" value="UniProtKB-KW"/>
</dbReference>
<comment type="caution">
    <text evidence="8">The sequence shown here is derived from an EMBL/GenBank/DDBJ whole genome shotgun (WGS) entry which is preliminary data.</text>
</comment>